<organism evidence="3">
    <name type="scientific">marine metagenome</name>
    <dbReference type="NCBI Taxonomy" id="408172"/>
    <lineage>
        <taxon>unclassified sequences</taxon>
        <taxon>metagenomes</taxon>
        <taxon>ecological metagenomes</taxon>
    </lineage>
</organism>
<dbReference type="InterPro" id="IPR036291">
    <property type="entry name" value="NAD(P)-bd_dom_sf"/>
</dbReference>
<evidence type="ECO:0000256" key="2">
    <source>
        <dbReference type="ARBA" id="ARBA00023002"/>
    </source>
</evidence>
<dbReference type="AlphaFoldDB" id="A0A381YL09"/>
<dbReference type="InterPro" id="IPR002347">
    <property type="entry name" value="SDR_fam"/>
</dbReference>
<protein>
    <recommendedName>
        <fullName evidence="4">Short chain dehydrogenase</fullName>
    </recommendedName>
</protein>
<reference evidence="3" key="1">
    <citation type="submission" date="2018-05" db="EMBL/GenBank/DDBJ databases">
        <authorList>
            <person name="Lanie J.A."/>
            <person name="Ng W.-L."/>
            <person name="Kazmierczak K.M."/>
            <person name="Andrzejewski T.M."/>
            <person name="Davidsen T.M."/>
            <person name="Wayne K.J."/>
            <person name="Tettelin H."/>
            <person name="Glass J.I."/>
            <person name="Rusch D."/>
            <person name="Podicherti R."/>
            <person name="Tsui H.-C.T."/>
            <person name="Winkler M.E."/>
        </authorList>
    </citation>
    <scope>NUCLEOTIDE SEQUENCE</scope>
</reference>
<dbReference type="PRINTS" id="PR00080">
    <property type="entry name" value="SDRFAMILY"/>
</dbReference>
<gene>
    <name evidence="3" type="ORF">METZ01_LOCUS130610</name>
</gene>
<accession>A0A381YL09</accession>
<evidence type="ECO:0008006" key="4">
    <source>
        <dbReference type="Google" id="ProtNLM"/>
    </source>
</evidence>
<comment type="similarity">
    <text evidence="1">Belongs to the short-chain dehydrogenases/reductases (SDR) family.</text>
</comment>
<dbReference type="Pfam" id="PF00106">
    <property type="entry name" value="adh_short"/>
    <property type="match status" value="1"/>
</dbReference>
<dbReference type="PRINTS" id="PR00081">
    <property type="entry name" value="GDHRDH"/>
</dbReference>
<dbReference type="GO" id="GO:0016491">
    <property type="term" value="F:oxidoreductase activity"/>
    <property type="evidence" value="ECO:0007669"/>
    <property type="project" value="UniProtKB-KW"/>
</dbReference>
<dbReference type="NCBIfam" id="NF004825">
    <property type="entry name" value="PRK06181.1"/>
    <property type="match status" value="1"/>
</dbReference>
<proteinExistence type="inferred from homology"/>
<dbReference type="Gene3D" id="3.40.50.720">
    <property type="entry name" value="NAD(P)-binding Rossmann-like Domain"/>
    <property type="match status" value="1"/>
</dbReference>
<dbReference type="EMBL" id="UINC01018498">
    <property type="protein sequence ID" value="SVA77756.1"/>
    <property type="molecule type" value="Genomic_DNA"/>
</dbReference>
<evidence type="ECO:0000313" key="3">
    <source>
        <dbReference type="EMBL" id="SVA77756.1"/>
    </source>
</evidence>
<name>A0A381YL09_9ZZZZ</name>
<dbReference type="GO" id="GO:0016020">
    <property type="term" value="C:membrane"/>
    <property type="evidence" value="ECO:0007669"/>
    <property type="project" value="TreeGrafter"/>
</dbReference>
<dbReference type="SUPFAM" id="SSF51735">
    <property type="entry name" value="NAD(P)-binding Rossmann-fold domains"/>
    <property type="match status" value="1"/>
</dbReference>
<sequence length="266" mass="29217">MNLSGKVCVITGASSGIGKSLSIKLASKGVSVVLAARRNSKLESITNKIEQTGGKSFGIKTDITKSIECKNLIDEAIEHYGKIDILLLGAGVSMWTPFEDISDISFFKDLMDTNYTGAVHCIHAALPHLISSKGMIVTCSTAQAIVGFTNHSGYAASKHAIHGFLDTLDMELNGKVKFLEAFLGWIRGTNMRSNAFGPDGKKMGETKRKHSKDSTDLEDCTDRIIQAIIDNKKTVYIPWKLRLIPFIDLFMGKYLRRKISKAVRSE</sequence>
<evidence type="ECO:0000256" key="1">
    <source>
        <dbReference type="ARBA" id="ARBA00006484"/>
    </source>
</evidence>
<dbReference type="PANTHER" id="PTHR44196">
    <property type="entry name" value="DEHYDROGENASE/REDUCTASE SDR FAMILY MEMBER 7B"/>
    <property type="match status" value="1"/>
</dbReference>
<dbReference type="PANTHER" id="PTHR44196:SF1">
    <property type="entry name" value="DEHYDROGENASE_REDUCTASE SDR FAMILY MEMBER 7B"/>
    <property type="match status" value="1"/>
</dbReference>
<keyword evidence="2" id="KW-0560">Oxidoreductase</keyword>